<protein>
    <submittedName>
        <fullName evidence="2">Uncharacterized protein</fullName>
    </submittedName>
</protein>
<organism evidence="2 3">
    <name type="scientific">Thalassiosira oceanica</name>
    <name type="common">Marine diatom</name>
    <dbReference type="NCBI Taxonomy" id="159749"/>
    <lineage>
        <taxon>Eukaryota</taxon>
        <taxon>Sar</taxon>
        <taxon>Stramenopiles</taxon>
        <taxon>Ochrophyta</taxon>
        <taxon>Bacillariophyta</taxon>
        <taxon>Coscinodiscophyceae</taxon>
        <taxon>Thalassiosirophycidae</taxon>
        <taxon>Thalassiosirales</taxon>
        <taxon>Thalassiosiraceae</taxon>
        <taxon>Thalassiosira</taxon>
    </lineage>
</organism>
<sequence>HALARHRVPPGGSRGKGPKPQVEPPGANDAGRGAGRQAPSGGRRNGWVVSGGRAPPPGAERRPAGGALGPSGELGRRETRDRRRSPKANDWGHPPPGSASCCR</sequence>
<dbReference type="Proteomes" id="UP000266841">
    <property type="component" value="Unassembled WGS sequence"/>
</dbReference>
<dbReference type="AlphaFoldDB" id="K0RWN0"/>
<keyword evidence="3" id="KW-1185">Reference proteome</keyword>
<gene>
    <name evidence="2" type="ORF">THAOC_27404</name>
</gene>
<name>K0RWN0_THAOC</name>
<feature type="non-terminal residue" evidence="2">
    <location>
        <position position="1"/>
    </location>
</feature>
<accession>K0RWN0</accession>
<evidence type="ECO:0000313" key="2">
    <source>
        <dbReference type="EMBL" id="EJK53211.1"/>
    </source>
</evidence>
<evidence type="ECO:0000313" key="3">
    <source>
        <dbReference type="Proteomes" id="UP000266841"/>
    </source>
</evidence>
<reference evidence="2 3" key="1">
    <citation type="journal article" date="2012" name="Genome Biol.">
        <title>Genome and low-iron response of an oceanic diatom adapted to chronic iron limitation.</title>
        <authorList>
            <person name="Lommer M."/>
            <person name="Specht M."/>
            <person name="Roy A.S."/>
            <person name="Kraemer L."/>
            <person name="Andreson R."/>
            <person name="Gutowska M.A."/>
            <person name="Wolf J."/>
            <person name="Bergner S.V."/>
            <person name="Schilhabel M.B."/>
            <person name="Klostermeier U.C."/>
            <person name="Beiko R.G."/>
            <person name="Rosenstiel P."/>
            <person name="Hippler M."/>
            <person name="Laroche J."/>
        </authorList>
    </citation>
    <scope>NUCLEOTIDE SEQUENCE [LARGE SCALE GENOMIC DNA]</scope>
    <source>
        <strain evidence="2 3">CCMP1005</strain>
    </source>
</reference>
<comment type="caution">
    <text evidence="2">The sequence shown here is derived from an EMBL/GenBank/DDBJ whole genome shotgun (WGS) entry which is preliminary data.</text>
</comment>
<feature type="region of interest" description="Disordered" evidence="1">
    <location>
        <begin position="1"/>
        <end position="103"/>
    </location>
</feature>
<evidence type="ECO:0000256" key="1">
    <source>
        <dbReference type="SAM" id="MobiDB-lite"/>
    </source>
</evidence>
<dbReference type="EMBL" id="AGNL01038251">
    <property type="protein sequence ID" value="EJK53211.1"/>
    <property type="molecule type" value="Genomic_DNA"/>
</dbReference>
<proteinExistence type="predicted"/>